<dbReference type="Proteomes" id="UP000828390">
    <property type="component" value="Unassembled WGS sequence"/>
</dbReference>
<keyword evidence="2" id="KW-1185">Reference proteome</keyword>
<dbReference type="EMBL" id="JAIWYP010000009">
    <property type="protein sequence ID" value="KAH3771626.1"/>
    <property type="molecule type" value="Genomic_DNA"/>
</dbReference>
<name>A0A9D4E397_DREPO</name>
<organism evidence="1 2">
    <name type="scientific">Dreissena polymorpha</name>
    <name type="common">Zebra mussel</name>
    <name type="synonym">Mytilus polymorpha</name>
    <dbReference type="NCBI Taxonomy" id="45954"/>
    <lineage>
        <taxon>Eukaryota</taxon>
        <taxon>Metazoa</taxon>
        <taxon>Spiralia</taxon>
        <taxon>Lophotrochozoa</taxon>
        <taxon>Mollusca</taxon>
        <taxon>Bivalvia</taxon>
        <taxon>Autobranchia</taxon>
        <taxon>Heteroconchia</taxon>
        <taxon>Euheterodonta</taxon>
        <taxon>Imparidentia</taxon>
        <taxon>Neoheterodontei</taxon>
        <taxon>Myida</taxon>
        <taxon>Dreissenoidea</taxon>
        <taxon>Dreissenidae</taxon>
        <taxon>Dreissena</taxon>
    </lineage>
</organism>
<evidence type="ECO:0000313" key="1">
    <source>
        <dbReference type="EMBL" id="KAH3771626.1"/>
    </source>
</evidence>
<proteinExistence type="predicted"/>
<sequence>MARGTIGPRGQIVLTLVREGRGRELEFACMGLTLPVVYRVREAHWSCRNVG</sequence>
<protein>
    <submittedName>
        <fullName evidence="1">Uncharacterized protein</fullName>
    </submittedName>
</protein>
<reference evidence="1" key="1">
    <citation type="journal article" date="2019" name="bioRxiv">
        <title>The Genome of the Zebra Mussel, Dreissena polymorpha: A Resource for Invasive Species Research.</title>
        <authorList>
            <person name="McCartney M.A."/>
            <person name="Auch B."/>
            <person name="Kono T."/>
            <person name="Mallez S."/>
            <person name="Zhang Y."/>
            <person name="Obille A."/>
            <person name="Becker A."/>
            <person name="Abrahante J.E."/>
            <person name="Garbe J."/>
            <person name="Badalamenti J.P."/>
            <person name="Herman A."/>
            <person name="Mangelson H."/>
            <person name="Liachko I."/>
            <person name="Sullivan S."/>
            <person name="Sone E.D."/>
            <person name="Koren S."/>
            <person name="Silverstein K.A.T."/>
            <person name="Beckman K.B."/>
            <person name="Gohl D.M."/>
        </authorList>
    </citation>
    <scope>NUCLEOTIDE SEQUENCE</scope>
    <source>
        <strain evidence="1">Duluth1</strain>
        <tissue evidence="1">Whole animal</tissue>
    </source>
</reference>
<evidence type="ECO:0000313" key="2">
    <source>
        <dbReference type="Proteomes" id="UP000828390"/>
    </source>
</evidence>
<reference evidence="1" key="2">
    <citation type="submission" date="2020-11" db="EMBL/GenBank/DDBJ databases">
        <authorList>
            <person name="McCartney M.A."/>
            <person name="Auch B."/>
            <person name="Kono T."/>
            <person name="Mallez S."/>
            <person name="Becker A."/>
            <person name="Gohl D.M."/>
            <person name="Silverstein K.A.T."/>
            <person name="Koren S."/>
            <person name="Bechman K.B."/>
            <person name="Herman A."/>
            <person name="Abrahante J.E."/>
            <person name="Garbe J."/>
        </authorList>
    </citation>
    <scope>NUCLEOTIDE SEQUENCE</scope>
    <source>
        <strain evidence="1">Duluth1</strain>
        <tissue evidence="1">Whole animal</tissue>
    </source>
</reference>
<gene>
    <name evidence="1" type="ORF">DPMN_172952</name>
</gene>
<accession>A0A9D4E397</accession>
<comment type="caution">
    <text evidence="1">The sequence shown here is derived from an EMBL/GenBank/DDBJ whole genome shotgun (WGS) entry which is preliminary data.</text>
</comment>
<dbReference type="AlphaFoldDB" id="A0A9D4E397"/>